<dbReference type="PANTHER" id="PTHR33317:SF4">
    <property type="entry name" value="POLYNUCLEOTIDYL TRANSFERASE, RIBONUCLEASE H-LIKE SUPERFAMILY PROTEIN"/>
    <property type="match status" value="1"/>
</dbReference>
<keyword evidence="1 5" id="KW-0963">Cytoplasm</keyword>
<dbReference type="NCBIfam" id="TIGR00250">
    <property type="entry name" value="RNAse_H_YqgF"/>
    <property type="match status" value="1"/>
</dbReference>
<dbReference type="InterPro" id="IPR006641">
    <property type="entry name" value="YqgF/RNaseH-like_dom"/>
</dbReference>
<evidence type="ECO:0000256" key="1">
    <source>
        <dbReference type="ARBA" id="ARBA00022490"/>
    </source>
</evidence>
<dbReference type="Proteomes" id="UP000183410">
    <property type="component" value="Unassembled WGS sequence"/>
</dbReference>
<evidence type="ECO:0000256" key="5">
    <source>
        <dbReference type="HAMAP-Rule" id="MF_00651"/>
    </source>
</evidence>
<dbReference type="PANTHER" id="PTHR33317">
    <property type="entry name" value="POLYNUCLEOTIDYL TRANSFERASE, RIBONUCLEASE H-LIKE SUPERFAMILY PROTEIN"/>
    <property type="match status" value="1"/>
</dbReference>
<dbReference type="InterPro" id="IPR012337">
    <property type="entry name" value="RNaseH-like_sf"/>
</dbReference>
<dbReference type="SUPFAM" id="SSF53098">
    <property type="entry name" value="Ribonuclease H-like"/>
    <property type="match status" value="1"/>
</dbReference>
<reference evidence="8" key="1">
    <citation type="submission" date="2016-10" db="EMBL/GenBank/DDBJ databases">
        <authorList>
            <person name="Varghese N."/>
            <person name="Submissions S."/>
        </authorList>
    </citation>
    <scope>NUCLEOTIDE SEQUENCE [LARGE SCALE GENOMIC DNA]</scope>
    <source>
        <strain evidence="8">CGMCC 1.10223</strain>
    </source>
</reference>
<protein>
    <recommendedName>
        <fullName evidence="5">Putative pre-16S rRNA nuclease</fullName>
        <ecNumber evidence="5">3.1.-.-</ecNumber>
    </recommendedName>
</protein>
<dbReference type="CDD" id="cd16964">
    <property type="entry name" value="YqgF"/>
    <property type="match status" value="1"/>
</dbReference>
<evidence type="ECO:0000313" key="7">
    <source>
        <dbReference type="EMBL" id="SFF42409.1"/>
    </source>
</evidence>
<dbReference type="InterPro" id="IPR037027">
    <property type="entry name" value="YqgF/RNaseH-like_dom_sf"/>
</dbReference>
<keyword evidence="3 5" id="KW-0540">Nuclease</keyword>
<comment type="function">
    <text evidence="5">Could be a nuclease involved in processing of the 5'-end of pre-16S rRNA.</text>
</comment>
<dbReference type="GO" id="GO:0016788">
    <property type="term" value="F:hydrolase activity, acting on ester bonds"/>
    <property type="evidence" value="ECO:0007669"/>
    <property type="project" value="UniProtKB-UniRule"/>
</dbReference>
<dbReference type="HAMAP" id="MF_00651">
    <property type="entry name" value="Nuclease_YqgF"/>
    <property type="match status" value="1"/>
</dbReference>
<keyword evidence="4 5" id="KW-0378">Hydrolase</keyword>
<proteinExistence type="inferred from homology"/>
<accession>A0A1I2IJ93</accession>
<dbReference type="GO" id="GO:0000967">
    <property type="term" value="P:rRNA 5'-end processing"/>
    <property type="evidence" value="ECO:0007669"/>
    <property type="project" value="UniProtKB-UniRule"/>
</dbReference>
<keyword evidence="2 5" id="KW-0690">Ribosome biogenesis</keyword>
<evidence type="ECO:0000313" key="8">
    <source>
        <dbReference type="Proteomes" id="UP000183410"/>
    </source>
</evidence>
<evidence type="ECO:0000259" key="6">
    <source>
        <dbReference type="SMART" id="SM00732"/>
    </source>
</evidence>
<dbReference type="OrthoDB" id="9796140at2"/>
<dbReference type="Gene3D" id="3.30.420.140">
    <property type="entry name" value="YqgF/RNase H-like domain"/>
    <property type="match status" value="1"/>
</dbReference>
<comment type="similarity">
    <text evidence="5">Belongs to the YqgF HJR family.</text>
</comment>
<keyword evidence="8" id="KW-1185">Reference proteome</keyword>
<dbReference type="AlphaFoldDB" id="A0A1I2IJ93"/>
<dbReference type="GO" id="GO:0004518">
    <property type="term" value="F:nuclease activity"/>
    <property type="evidence" value="ECO:0007669"/>
    <property type="project" value="UniProtKB-KW"/>
</dbReference>
<gene>
    <name evidence="7" type="ORF">SAMN04487969_13720</name>
</gene>
<dbReference type="RefSeq" id="WP_046234391.1">
    <property type="nucleotide sequence ID" value="NZ_FONN01000037.1"/>
</dbReference>
<dbReference type="InterPro" id="IPR005227">
    <property type="entry name" value="YqgF"/>
</dbReference>
<dbReference type="Pfam" id="PF03652">
    <property type="entry name" value="RuvX"/>
    <property type="match status" value="1"/>
</dbReference>
<name>A0A1I2IJ93_9BACL</name>
<comment type="subcellular location">
    <subcellularLocation>
        <location evidence="5">Cytoplasm</location>
    </subcellularLocation>
</comment>
<dbReference type="SMART" id="SM00732">
    <property type="entry name" value="YqgFc"/>
    <property type="match status" value="1"/>
</dbReference>
<dbReference type="EC" id="3.1.-.-" evidence="5"/>
<sequence>MRTMGLDYGDRNIGVAVSDPFGWTAQGVEVVKKRRDNGELDRLAELAQQYEVSEIVLGLPKNMNNTIGPRGEISIEFAEQLRQKLHLPVHLWDERLTTVAAERTLIEADVSRKKRKLVVDKMAATLILQNYLDSKGLRRNE</sequence>
<organism evidence="7 8">
    <name type="scientific">Paenibacillus algorifonticola</name>
    <dbReference type="NCBI Taxonomy" id="684063"/>
    <lineage>
        <taxon>Bacteria</taxon>
        <taxon>Bacillati</taxon>
        <taxon>Bacillota</taxon>
        <taxon>Bacilli</taxon>
        <taxon>Bacillales</taxon>
        <taxon>Paenibacillaceae</taxon>
        <taxon>Paenibacillus</taxon>
    </lineage>
</organism>
<dbReference type="GO" id="GO:0005829">
    <property type="term" value="C:cytosol"/>
    <property type="evidence" value="ECO:0007669"/>
    <property type="project" value="TreeGrafter"/>
</dbReference>
<evidence type="ECO:0000256" key="4">
    <source>
        <dbReference type="ARBA" id="ARBA00022801"/>
    </source>
</evidence>
<feature type="domain" description="YqgF/RNase H-like" evidence="6">
    <location>
        <begin position="1"/>
        <end position="101"/>
    </location>
</feature>
<dbReference type="EMBL" id="FONN01000037">
    <property type="protein sequence ID" value="SFF42409.1"/>
    <property type="molecule type" value="Genomic_DNA"/>
</dbReference>
<evidence type="ECO:0000256" key="2">
    <source>
        <dbReference type="ARBA" id="ARBA00022517"/>
    </source>
</evidence>
<evidence type="ECO:0000256" key="3">
    <source>
        <dbReference type="ARBA" id="ARBA00022722"/>
    </source>
</evidence>